<feature type="compositionally biased region" description="Low complexity" evidence="7">
    <location>
        <begin position="340"/>
        <end position="354"/>
    </location>
</feature>
<dbReference type="AlphaFoldDB" id="A0A3E0VTI0"/>
<evidence type="ECO:0000256" key="7">
    <source>
        <dbReference type="SAM" id="MobiDB-lite"/>
    </source>
</evidence>
<dbReference type="CDD" id="cd06662">
    <property type="entry name" value="SURF1"/>
    <property type="match status" value="1"/>
</dbReference>
<dbReference type="OrthoDB" id="9807214at2"/>
<dbReference type="InterPro" id="IPR002994">
    <property type="entry name" value="Surf1/Shy1"/>
</dbReference>
<comment type="caution">
    <text evidence="8">The sequence shown here is derived from an EMBL/GenBank/DDBJ whole genome shotgun (WGS) entry which is preliminary data.</text>
</comment>
<evidence type="ECO:0000256" key="3">
    <source>
        <dbReference type="ARBA" id="ARBA00022692"/>
    </source>
</evidence>
<dbReference type="Proteomes" id="UP000256709">
    <property type="component" value="Unassembled WGS sequence"/>
</dbReference>
<gene>
    <name evidence="8" type="ORF">B7R21_08760</name>
</gene>
<evidence type="ECO:0000256" key="4">
    <source>
        <dbReference type="ARBA" id="ARBA00022989"/>
    </source>
</evidence>
<keyword evidence="6" id="KW-1003">Cell membrane</keyword>
<comment type="similarity">
    <text evidence="2 6">Belongs to the SURF1 family.</text>
</comment>
<feature type="transmembrane region" description="Helical" evidence="6">
    <location>
        <begin position="49"/>
        <end position="69"/>
    </location>
</feature>
<evidence type="ECO:0000256" key="5">
    <source>
        <dbReference type="ARBA" id="ARBA00023136"/>
    </source>
</evidence>
<keyword evidence="5 6" id="KW-0472">Membrane</keyword>
<dbReference type="InterPro" id="IPR045214">
    <property type="entry name" value="Surf1/Surf4"/>
</dbReference>
<accession>A0A3E0VTI0</accession>
<reference evidence="8 9" key="1">
    <citation type="submission" date="2017-04" db="EMBL/GenBank/DDBJ databases">
        <title>Comparative genome analysis of Subtercola boreus.</title>
        <authorList>
            <person name="Cho Y.-J."/>
            <person name="Cho A."/>
            <person name="Kim O.-S."/>
            <person name="Lee J.-I."/>
        </authorList>
    </citation>
    <scope>NUCLEOTIDE SEQUENCE [LARGE SCALE GENOMIC DNA]</scope>
    <source>
        <strain evidence="8 9">P27444</strain>
    </source>
</reference>
<feature type="transmembrane region" description="Helical" evidence="6">
    <location>
        <begin position="259"/>
        <end position="279"/>
    </location>
</feature>
<dbReference type="RefSeq" id="WP_116282873.1">
    <property type="nucleotide sequence ID" value="NZ_NBXA01000020.1"/>
</dbReference>
<evidence type="ECO:0000313" key="8">
    <source>
        <dbReference type="EMBL" id="RFA12930.1"/>
    </source>
</evidence>
<dbReference type="GO" id="GO:0005886">
    <property type="term" value="C:plasma membrane"/>
    <property type="evidence" value="ECO:0007669"/>
    <property type="project" value="UniProtKB-SubCell"/>
</dbReference>
<comment type="subcellular location">
    <subcellularLocation>
        <location evidence="6">Cell membrane</location>
        <topology evidence="6">Multi-pass membrane protein</topology>
    </subcellularLocation>
    <subcellularLocation>
        <location evidence="1">Membrane</location>
    </subcellularLocation>
</comment>
<dbReference type="PANTHER" id="PTHR23427">
    <property type="entry name" value="SURFEIT LOCUS PROTEIN"/>
    <property type="match status" value="1"/>
</dbReference>
<proteinExistence type="inferred from homology"/>
<name>A0A3E0VTI0_9MICO</name>
<dbReference type="PANTHER" id="PTHR23427:SF2">
    <property type="entry name" value="SURFEIT LOCUS PROTEIN 1"/>
    <property type="match status" value="1"/>
</dbReference>
<evidence type="ECO:0000256" key="2">
    <source>
        <dbReference type="ARBA" id="ARBA00007165"/>
    </source>
</evidence>
<sequence length="373" mass="39987">MNTPSRAEVEPRRSAELVRPSLRRAGPVAVYDTVTEGMTGRQFLRTRRWFALIASAFIFAVACGFLANWQFDRGQQASADNSIVATNFAATPLPIEQALPTLGSYDPSQSWQRVSIAGEYRSDDELVARNRSNGGENGFEVLTPLQLANGSVFLVDRGWVAPSANDPLAPGSIPPAPTGTVEVAVQLRPSEAPQGSATAAGNQITSITLSRVQQEIGGDLAGAFYTGAYGVLTAQSPAAGAGLAPIQTTMPVEDIGTHYSYAIQWMFFGLLGFVALGLGMRSEFRRLNSDDPEERERAADRLRKRAKKPFTDEELEDEEIDGFLPLTRWGIAGGTARAISSPISAPAPSSAPAAVQSPEVFVLEAPPEPRPER</sequence>
<feature type="region of interest" description="Disordered" evidence="7">
    <location>
        <begin position="340"/>
        <end position="373"/>
    </location>
</feature>
<keyword evidence="3 6" id="KW-0812">Transmembrane</keyword>
<evidence type="ECO:0000256" key="1">
    <source>
        <dbReference type="ARBA" id="ARBA00004370"/>
    </source>
</evidence>
<organism evidence="8 9">
    <name type="scientific">Subtercola boreus</name>
    <dbReference type="NCBI Taxonomy" id="120213"/>
    <lineage>
        <taxon>Bacteria</taxon>
        <taxon>Bacillati</taxon>
        <taxon>Actinomycetota</taxon>
        <taxon>Actinomycetes</taxon>
        <taxon>Micrococcales</taxon>
        <taxon>Microbacteriaceae</taxon>
        <taxon>Subtercola</taxon>
    </lineage>
</organism>
<dbReference type="PROSITE" id="PS50895">
    <property type="entry name" value="SURF1"/>
    <property type="match status" value="1"/>
</dbReference>
<dbReference type="Pfam" id="PF02104">
    <property type="entry name" value="SURF1"/>
    <property type="match status" value="1"/>
</dbReference>
<keyword evidence="4 6" id="KW-1133">Transmembrane helix</keyword>
<evidence type="ECO:0000313" key="9">
    <source>
        <dbReference type="Proteomes" id="UP000256709"/>
    </source>
</evidence>
<evidence type="ECO:0000256" key="6">
    <source>
        <dbReference type="RuleBase" id="RU363076"/>
    </source>
</evidence>
<protein>
    <recommendedName>
        <fullName evidence="6">SURF1-like protein</fullName>
    </recommendedName>
</protein>
<dbReference type="EMBL" id="NBXA01000020">
    <property type="protein sequence ID" value="RFA12930.1"/>
    <property type="molecule type" value="Genomic_DNA"/>
</dbReference>